<feature type="non-terminal residue" evidence="1">
    <location>
        <position position="1"/>
    </location>
</feature>
<comment type="caution">
    <text evidence="1">The sequence shown here is derived from an EMBL/GenBank/DDBJ whole genome shotgun (WGS) entry which is preliminary data.</text>
</comment>
<proteinExistence type="predicted"/>
<organism evidence="1 2">
    <name type="scientific">Saccharibacillus sacchari</name>
    <dbReference type="NCBI Taxonomy" id="456493"/>
    <lineage>
        <taxon>Bacteria</taxon>
        <taxon>Bacillati</taxon>
        <taxon>Bacillota</taxon>
        <taxon>Bacilli</taxon>
        <taxon>Bacillales</taxon>
        <taxon>Paenibacillaceae</taxon>
        <taxon>Saccharibacillus</taxon>
    </lineage>
</organism>
<dbReference type="Proteomes" id="UP001380953">
    <property type="component" value="Unassembled WGS sequence"/>
</dbReference>
<protein>
    <submittedName>
        <fullName evidence="1">Uncharacterized protein</fullName>
    </submittedName>
</protein>
<gene>
    <name evidence="1" type="ORF">WKI47_02095</name>
</gene>
<reference evidence="1" key="1">
    <citation type="submission" date="2024-03" db="EMBL/GenBank/DDBJ databases">
        <title>Whole genome sequecning of epiphytes from Marcgravia umbellata leaves.</title>
        <authorList>
            <person name="Kumar G."/>
            <person name="Savka M.A."/>
        </authorList>
    </citation>
    <scope>NUCLEOTIDE SEQUENCE</scope>
    <source>
        <strain evidence="1">RIT_BL5</strain>
    </source>
</reference>
<sequence>KAAYFRRIEMYTSSSNIKEKMLNRFESQYPDLLLYLDNPYVSELLDAIFEVVAQEVSEIKNEMISKKDVRGKF</sequence>
<accession>A0ACC6P768</accession>
<keyword evidence="2" id="KW-1185">Reference proteome</keyword>
<dbReference type="EMBL" id="JBBKAR010000004">
    <property type="protein sequence ID" value="MEJ8302702.1"/>
    <property type="molecule type" value="Genomic_DNA"/>
</dbReference>
<name>A0ACC6P768_9BACL</name>
<evidence type="ECO:0000313" key="2">
    <source>
        <dbReference type="Proteomes" id="UP001380953"/>
    </source>
</evidence>
<evidence type="ECO:0000313" key="1">
    <source>
        <dbReference type="EMBL" id="MEJ8302702.1"/>
    </source>
</evidence>